<dbReference type="GO" id="GO:0000212">
    <property type="term" value="P:meiotic spindle organization"/>
    <property type="evidence" value="ECO:0007669"/>
    <property type="project" value="InterPro"/>
</dbReference>
<organism evidence="1 2">
    <name type="scientific">Lupinus angustifolius</name>
    <name type="common">Narrow-leaved blue lupine</name>
    <dbReference type="NCBI Taxonomy" id="3871"/>
    <lineage>
        <taxon>Eukaryota</taxon>
        <taxon>Viridiplantae</taxon>
        <taxon>Streptophyta</taxon>
        <taxon>Embryophyta</taxon>
        <taxon>Tracheophyta</taxon>
        <taxon>Spermatophyta</taxon>
        <taxon>Magnoliopsida</taxon>
        <taxon>eudicotyledons</taxon>
        <taxon>Gunneridae</taxon>
        <taxon>Pentapetalae</taxon>
        <taxon>rosids</taxon>
        <taxon>fabids</taxon>
        <taxon>Fabales</taxon>
        <taxon>Fabaceae</taxon>
        <taxon>Papilionoideae</taxon>
        <taxon>50 kb inversion clade</taxon>
        <taxon>genistoids sensu lato</taxon>
        <taxon>core genistoids</taxon>
        <taxon>Genisteae</taxon>
        <taxon>Lupinus</taxon>
    </lineage>
</organism>
<dbReference type="Gramene" id="OIW19479">
    <property type="protein sequence ID" value="OIW19479"/>
    <property type="gene ID" value="TanjilG_09499"/>
</dbReference>
<sequence>MADGDGGGSDESVKLAIALSVLRSKVLKTTNDASPSQSHSLRWKLKAKERKQEILRLREDLREALDATASSNSDLFPQTASCKCYFFHNLGQLNPNPNPSHTRFNDVLRRRFLRQVHFKERRRRIESSFSSQQRISFGLTEEDETEQLRASVDFLVEFCESSSHVDDSKFANLVHQAVDFILDSLKILLSMGKNLELVEGIINSLVTRLVRQMSSQEKESQHNDTNAQFYIQHLIRKIGSETYIGQRAMLSVSQRILMLAEHLLFSDPFDDSFPDMHECMFRMIQLIEFLVSDCLLEWLKAENFDNMLLEDWVASFIQARKAIELLESRNGLYMLYMDRITGELAKLVGRVREIPNDVLKIKRDLDVELFGEGQSWGCSVNNVRDSLHEGHEQVRYTRDQLLQLREVREILNDVLKIKRDLDAELFGEDQSWGRSENNAGDSLYERHERVQFTRHHLLRLREVNAKTITEIHSEAEKNLGLQPGATVNMRNTGVTFGVHGSTHPGIYPIARPRKGRVKGRDKKRRVKGRGKEMLGLDMTTGRCL</sequence>
<reference evidence="1 2" key="1">
    <citation type="journal article" date="2017" name="Plant Biotechnol. J.">
        <title>A comprehensive draft genome sequence for lupin (Lupinus angustifolius), an emerging health food: insights into plant-microbe interactions and legume evolution.</title>
        <authorList>
            <person name="Hane J.K."/>
            <person name="Ming Y."/>
            <person name="Kamphuis L.G."/>
            <person name="Nelson M.N."/>
            <person name="Garg G."/>
            <person name="Atkins C.A."/>
            <person name="Bayer P.E."/>
            <person name="Bravo A."/>
            <person name="Bringans S."/>
            <person name="Cannon S."/>
            <person name="Edwards D."/>
            <person name="Foley R."/>
            <person name="Gao L.L."/>
            <person name="Harrison M.J."/>
            <person name="Huang W."/>
            <person name="Hurgobin B."/>
            <person name="Li S."/>
            <person name="Liu C.W."/>
            <person name="McGrath A."/>
            <person name="Morahan G."/>
            <person name="Murray J."/>
            <person name="Weller J."/>
            <person name="Jian J."/>
            <person name="Singh K.B."/>
        </authorList>
    </citation>
    <scope>NUCLEOTIDE SEQUENCE [LARGE SCALE GENOMIC DNA]</scope>
    <source>
        <strain evidence="2">cv. Tanjil</strain>
        <tissue evidence="1">Whole plant</tissue>
    </source>
</reference>
<dbReference type="InterPro" id="IPR037500">
    <property type="entry name" value="Msp1"/>
</dbReference>
<dbReference type="EMBL" id="CM007361">
    <property type="protein sequence ID" value="OIW19479.1"/>
    <property type="molecule type" value="Genomic_DNA"/>
</dbReference>
<proteinExistence type="predicted"/>
<dbReference type="GO" id="GO:0007059">
    <property type="term" value="P:chromosome segregation"/>
    <property type="evidence" value="ECO:0007669"/>
    <property type="project" value="TreeGrafter"/>
</dbReference>
<dbReference type="AlphaFoldDB" id="A0A4P1RWQ4"/>
<dbReference type="PANTHER" id="PTHR35768">
    <property type="entry name" value="PROTEIN MULTIPOLAR SPINDLE 1"/>
    <property type="match status" value="1"/>
</dbReference>
<evidence type="ECO:0000313" key="2">
    <source>
        <dbReference type="Proteomes" id="UP000188354"/>
    </source>
</evidence>
<protein>
    <submittedName>
        <fullName evidence="1">Uncharacterized protein</fullName>
    </submittedName>
</protein>
<evidence type="ECO:0000313" key="1">
    <source>
        <dbReference type="EMBL" id="OIW19479.1"/>
    </source>
</evidence>
<name>A0A4P1RWQ4_LUPAN</name>
<dbReference type="STRING" id="3871.A0A4P1RWQ4"/>
<dbReference type="GO" id="GO:0007140">
    <property type="term" value="P:male meiotic nuclear division"/>
    <property type="evidence" value="ECO:0007669"/>
    <property type="project" value="TreeGrafter"/>
</dbReference>
<accession>A0A4P1RWQ4</accession>
<dbReference type="GO" id="GO:0042138">
    <property type="term" value="P:meiotic DNA double-strand break formation"/>
    <property type="evidence" value="ECO:0007669"/>
    <property type="project" value="InterPro"/>
</dbReference>
<dbReference type="PANTHER" id="PTHR35768:SF1">
    <property type="entry name" value="PROTEIN MULTIPOLAR SPINDLE 1"/>
    <property type="match status" value="1"/>
</dbReference>
<dbReference type="Proteomes" id="UP000188354">
    <property type="component" value="Chromosome LG01"/>
</dbReference>
<keyword evidence="2" id="KW-1185">Reference proteome</keyword>
<gene>
    <name evidence="1" type="ORF">TanjilG_09499</name>
</gene>